<evidence type="ECO:0000313" key="1">
    <source>
        <dbReference type="EMBL" id="QHN10093.1"/>
    </source>
</evidence>
<proteinExistence type="predicted"/>
<dbReference type="Proteomes" id="UP000464700">
    <property type="component" value="Chromosome"/>
</dbReference>
<sequence>MDKNILEMAKHLKNKINSGEGIDEHNWQEIIEVCNEIERINNLEPVVFARHTGMQRPLDLTVSHTILNNWIGFNTKNPEIKDDIYPLFILD</sequence>
<accession>A0A6I7D752</accession>
<evidence type="ECO:0000313" key="2">
    <source>
        <dbReference type="Proteomes" id="UP000464700"/>
    </source>
</evidence>
<reference evidence="1 2" key="1">
    <citation type="submission" date="2019-09" db="EMBL/GenBank/DDBJ databases">
        <title>Emergence of a chromosome-mediated tetracycline resistance gene in Proteus strain.</title>
        <authorList>
            <person name="He D."/>
            <person name="Wang L."/>
        </authorList>
    </citation>
    <scope>NUCLEOTIDE SEQUENCE [LARGE SCALE GENOMIC DNA]</scope>
    <source>
        <strain evidence="1 2">T60</strain>
    </source>
</reference>
<dbReference type="EMBL" id="CP043925">
    <property type="protein sequence ID" value="QHN10093.1"/>
    <property type="molecule type" value="Genomic_DNA"/>
</dbReference>
<protein>
    <submittedName>
        <fullName evidence="1">Uncharacterized protein</fullName>
    </submittedName>
</protein>
<dbReference type="KEGG" id="pcol:F1325_06310"/>
<dbReference type="RefSeq" id="WP_109849928.1">
    <property type="nucleotide sequence ID" value="NZ_CP043925.1"/>
</dbReference>
<organism evidence="1 2">
    <name type="scientific">Proteus columbae</name>
    <dbReference type="NCBI Taxonomy" id="1987580"/>
    <lineage>
        <taxon>Bacteria</taxon>
        <taxon>Pseudomonadati</taxon>
        <taxon>Pseudomonadota</taxon>
        <taxon>Gammaproteobacteria</taxon>
        <taxon>Enterobacterales</taxon>
        <taxon>Morganellaceae</taxon>
        <taxon>Proteus</taxon>
    </lineage>
</organism>
<name>A0A6I7D752_9GAMM</name>
<gene>
    <name evidence="1" type="ORF">F1325_06310</name>
</gene>
<dbReference type="AlphaFoldDB" id="A0A6I7D752"/>
<keyword evidence="2" id="KW-1185">Reference proteome</keyword>